<dbReference type="SUPFAM" id="SSF51445">
    <property type="entry name" value="(Trans)glycosidases"/>
    <property type="match status" value="1"/>
</dbReference>
<dbReference type="InParanoid" id="L8G611"/>
<dbReference type="EC" id="3.2.1.8" evidence="6"/>
<comment type="similarity">
    <text evidence="1 6">Belongs to the glycosyl hydrolase 10 (cellulase F) family.</text>
</comment>
<evidence type="ECO:0000259" key="8">
    <source>
        <dbReference type="PROSITE" id="PS51760"/>
    </source>
</evidence>
<evidence type="ECO:0000313" key="10">
    <source>
        <dbReference type="Proteomes" id="UP000011064"/>
    </source>
</evidence>
<dbReference type="Gene3D" id="3.20.20.80">
    <property type="entry name" value="Glycosidases"/>
    <property type="match status" value="1"/>
</dbReference>
<organism evidence="9 10">
    <name type="scientific">Pseudogymnoascus destructans (strain ATCC MYA-4855 / 20631-21)</name>
    <name type="common">Bat white-nose syndrome fungus</name>
    <name type="synonym">Geomyces destructans</name>
    <dbReference type="NCBI Taxonomy" id="658429"/>
    <lineage>
        <taxon>Eukaryota</taxon>
        <taxon>Fungi</taxon>
        <taxon>Dikarya</taxon>
        <taxon>Ascomycota</taxon>
        <taxon>Pezizomycotina</taxon>
        <taxon>Leotiomycetes</taxon>
        <taxon>Thelebolales</taxon>
        <taxon>Thelebolaceae</taxon>
        <taxon>Pseudogymnoascus</taxon>
    </lineage>
</organism>
<dbReference type="PANTHER" id="PTHR31490">
    <property type="entry name" value="GLYCOSYL HYDROLASE"/>
    <property type="match status" value="1"/>
</dbReference>
<dbReference type="EMBL" id="GL573221">
    <property type="protein sequence ID" value="ELR08680.1"/>
    <property type="molecule type" value="Genomic_DNA"/>
</dbReference>
<dbReference type="GO" id="GO:0031176">
    <property type="term" value="F:endo-1,4-beta-xylanase activity"/>
    <property type="evidence" value="ECO:0007669"/>
    <property type="project" value="UniProtKB-EC"/>
</dbReference>
<dbReference type="HOGENOM" id="CLU_966839_0_0_1"/>
<keyword evidence="10" id="KW-1185">Reference proteome</keyword>
<dbReference type="PRINTS" id="PR00134">
    <property type="entry name" value="GLHYDRLASE10"/>
</dbReference>
<dbReference type="VEuPathDB" id="FungiDB:GMDG_03366"/>
<evidence type="ECO:0000256" key="7">
    <source>
        <dbReference type="SAM" id="MobiDB-lite"/>
    </source>
</evidence>
<protein>
    <recommendedName>
        <fullName evidence="6">Beta-xylanase</fullName>
        <ecNumber evidence="6">3.2.1.8</ecNumber>
    </recommendedName>
</protein>
<dbReference type="GO" id="GO:0000272">
    <property type="term" value="P:polysaccharide catabolic process"/>
    <property type="evidence" value="ECO:0007669"/>
    <property type="project" value="UniProtKB-KW"/>
</dbReference>
<dbReference type="PROSITE" id="PS51760">
    <property type="entry name" value="GH10_2"/>
    <property type="match status" value="1"/>
</dbReference>
<dbReference type="InterPro" id="IPR017853">
    <property type="entry name" value="GH"/>
</dbReference>
<dbReference type="Proteomes" id="UP000011064">
    <property type="component" value="Unassembled WGS sequence"/>
</dbReference>
<comment type="catalytic activity">
    <reaction evidence="6">
        <text>Endohydrolysis of (1-&gt;4)-beta-D-xylosidic linkages in xylans.</text>
        <dbReference type="EC" id="3.2.1.8"/>
    </reaction>
</comment>
<dbReference type="PANTHER" id="PTHR31490:SF76">
    <property type="entry name" value="ENDO-1,4-BETA-XYLANASE C"/>
    <property type="match status" value="1"/>
</dbReference>
<feature type="compositionally biased region" description="Polar residues" evidence="7">
    <location>
        <begin position="15"/>
        <end position="25"/>
    </location>
</feature>
<evidence type="ECO:0000256" key="4">
    <source>
        <dbReference type="ARBA" id="ARBA00023295"/>
    </source>
</evidence>
<keyword evidence="2 6" id="KW-0378">Hydrolase</keyword>
<dbReference type="AlphaFoldDB" id="L8G611"/>
<dbReference type="InterPro" id="IPR001000">
    <property type="entry name" value="GH10_dom"/>
</dbReference>
<keyword evidence="3 6" id="KW-0119">Carbohydrate metabolism</keyword>
<feature type="region of interest" description="Disordered" evidence="7">
    <location>
        <begin position="1"/>
        <end position="45"/>
    </location>
</feature>
<evidence type="ECO:0000256" key="2">
    <source>
        <dbReference type="ARBA" id="ARBA00022801"/>
    </source>
</evidence>
<keyword evidence="5 6" id="KW-0624">Polysaccharide degradation</keyword>
<feature type="compositionally biased region" description="Low complexity" evidence="7">
    <location>
        <begin position="26"/>
        <end position="37"/>
    </location>
</feature>
<dbReference type="OrthoDB" id="3055998at2759"/>
<evidence type="ECO:0000256" key="3">
    <source>
        <dbReference type="ARBA" id="ARBA00023277"/>
    </source>
</evidence>
<dbReference type="InterPro" id="IPR044846">
    <property type="entry name" value="GH10"/>
</dbReference>
<name>L8G611_PSED2</name>
<dbReference type="Pfam" id="PF00331">
    <property type="entry name" value="Glyco_hydro_10"/>
    <property type="match status" value="1"/>
</dbReference>
<accession>L8G611</accession>
<reference evidence="10" key="1">
    <citation type="submission" date="2010-09" db="EMBL/GenBank/DDBJ databases">
        <title>The genome sequence of Geomyces destructans 20631-21.</title>
        <authorList>
            <consortium name="The Broad Institute Genome Sequencing Platform"/>
            <person name="Cuomo C.A."/>
            <person name="Blehert D.S."/>
            <person name="Lorch J.M."/>
            <person name="Young S.K."/>
            <person name="Zeng Q."/>
            <person name="Gargeya S."/>
            <person name="Fitzgerald M."/>
            <person name="Haas B."/>
            <person name="Abouelleil A."/>
            <person name="Alvarado L."/>
            <person name="Arachchi H.M."/>
            <person name="Berlin A."/>
            <person name="Brown A."/>
            <person name="Chapman S.B."/>
            <person name="Chen Z."/>
            <person name="Dunbar C."/>
            <person name="Freedman E."/>
            <person name="Gearin G."/>
            <person name="Gellesch M."/>
            <person name="Goldberg J."/>
            <person name="Griggs A."/>
            <person name="Gujja S."/>
            <person name="Heiman D."/>
            <person name="Howarth C."/>
            <person name="Larson L."/>
            <person name="Lui A."/>
            <person name="MacDonald P.J.P."/>
            <person name="Montmayeur A."/>
            <person name="Murphy C."/>
            <person name="Neiman D."/>
            <person name="Pearson M."/>
            <person name="Priest M."/>
            <person name="Roberts A."/>
            <person name="Saif S."/>
            <person name="Shea T."/>
            <person name="Shenoy N."/>
            <person name="Sisk P."/>
            <person name="Stolte C."/>
            <person name="Sykes S."/>
            <person name="Wortman J."/>
            <person name="Nusbaum C."/>
            <person name="Birren B."/>
        </authorList>
    </citation>
    <scope>NUCLEOTIDE SEQUENCE [LARGE SCALE GENOMIC DNA]</scope>
    <source>
        <strain evidence="10">ATCC MYA-4855 / 20631-21</strain>
    </source>
</reference>
<gene>
    <name evidence="9" type="ORF">GMDG_03366</name>
</gene>
<dbReference type="STRING" id="658429.L8G611"/>
<evidence type="ECO:0000313" key="9">
    <source>
        <dbReference type="EMBL" id="ELR08680.1"/>
    </source>
</evidence>
<evidence type="ECO:0000256" key="6">
    <source>
        <dbReference type="RuleBase" id="RU361174"/>
    </source>
</evidence>
<evidence type="ECO:0000256" key="5">
    <source>
        <dbReference type="ARBA" id="ARBA00023326"/>
    </source>
</evidence>
<proteinExistence type="inferred from homology"/>
<dbReference type="SMART" id="SM00633">
    <property type="entry name" value="Glyco_10"/>
    <property type="match status" value="1"/>
</dbReference>
<sequence>MDGLGYSQCLPGTSPPVSSSDPRSGTPTTTASNPSNTEGGSTSGSIDIRFKAHGKKYIGTATDQGRLTSGSALIIQADFSQATPENSMKWDSIERNFGWTGADYLVNWAQTNGKLIRGNTLVWHSQLPSWVSAITDKATLICVIQNHVTTVMTRYKGKILQWDVVNEIFNEDGSMRDSVFSRVLAEDFVSIAFKAARAADPNAKLYINNYNLTVPHTPRSPPAWPHTSRSGSLLASQLTVSELKAISSLVVALVWQAPSRSLLLLVSPRLLSLSWTLSVHRLPTTSML</sequence>
<feature type="domain" description="GH10" evidence="8">
    <location>
        <begin position="61"/>
        <end position="288"/>
    </location>
</feature>
<evidence type="ECO:0000256" key="1">
    <source>
        <dbReference type="ARBA" id="ARBA00007495"/>
    </source>
</evidence>
<keyword evidence="4 6" id="KW-0326">Glycosidase</keyword>